<keyword evidence="1" id="KW-1133">Transmembrane helix</keyword>
<feature type="transmembrane region" description="Helical" evidence="1">
    <location>
        <begin position="38"/>
        <end position="58"/>
    </location>
</feature>
<reference evidence="2 3" key="1">
    <citation type="submission" date="2016-10" db="EMBL/GenBank/DDBJ databases">
        <title>Comparative genome analysis of multiple Pseudomonas spp. focuses on biocontrol and plant growth promoting traits.</title>
        <authorList>
            <person name="Tao X.-Y."/>
            <person name="Taylor C.G."/>
        </authorList>
    </citation>
    <scope>NUCLEOTIDE SEQUENCE [LARGE SCALE GENOMIC DNA]</scope>
    <source>
        <strain evidence="2 3">15D11</strain>
    </source>
</reference>
<dbReference type="EMBL" id="MOAM01000035">
    <property type="protein sequence ID" value="ROL64578.1"/>
    <property type="molecule type" value="Genomic_DNA"/>
</dbReference>
<proteinExistence type="predicted"/>
<sequence>MALLVGVVILGMIVAVLFYRYQFDGALAAKSEEWSNFGSYMGGVVGPLVSLVTLFAVLKTVYMQRELLDTQKAEFKELMAKQDEQLIHAKSEANRARVQAYQATLLNVLERFTAEFRYDATEQLAAAEKVTADGRSILESVVAEGNYKQHADDSRKKVAAFTLLALELSVHEFESVEEIQAKFTPQMLKIMYPDEYGDD</sequence>
<evidence type="ECO:0000313" key="3">
    <source>
        <dbReference type="Proteomes" id="UP000285286"/>
    </source>
</evidence>
<evidence type="ECO:0000313" key="2">
    <source>
        <dbReference type="EMBL" id="ROL64578.1"/>
    </source>
</evidence>
<keyword evidence="1" id="KW-0812">Transmembrane</keyword>
<comment type="caution">
    <text evidence="2">The sequence shown here is derived from an EMBL/GenBank/DDBJ whole genome shotgun (WGS) entry which is preliminary data.</text>
</comment>
<protein>
    <submittedName>
        <fullName evidence="2">Uncharacterized protein</fullName>
    </submittedName>
</protein>
<name>A0A423CZE5_9PSED</name>
<keyword evidence="3" id="KW-1185">Reference proteome</keyword>
<keyword evidence="1" id="KW-0472">Membrane</keyword>
<gene>
    <name evidence="2" type="ORF">BHU25_22115</name>
</gene>
<dbReference type="Proteomes" id="UP000285286">
    <property type="component" value="Unassembled WGS sequence"/>
</dbReference>
<organism evidence="2 3">
    <name type="scientific">Pseudomonas vranovensis</name>
    <dbReference type="NCBI Taxonomy" id="321661"/>
    <lineage>
        <taxon>Bacteria</taxon>
        <taxon>Pseudomonadati</taxon>
        <taxon>Pseudomonadota</taxon>
        <taxon>Gammaproteobacteria</taxon>
        <taxon>Pseudomonadales</taxon>
        <taxon>Pseudomonadaceae</taxon>
        <taxon>Pseudomonas</taxon>
    </lineage>
</organism>
<dbReference type="AlphaFoldDB" id="A0A423CZE5"/>
<accession>A0A423CZE5</accession>
<evidence type="ECO:0000256" key="1">
    <source>
        <dbReference type="SAM" id="Phobius"/>
    </source>
</evidence>